<evidence type="ECO:0000313" key="1">
    <source>
        <dbReference type="EMBL" id="MDQ0439950.1"/>
    </source>
</evidence>
<dbReference type="RefSeq" id="WP_266350823.1">
    <property type="nucleotide sequence ID" value="NZ_JAPKNG010000006.1"/>
</dbReference>
<gene>
    <name evidence="1" type="ORF">QO014_004356</name>
</gene>
<proteinExistence type="predicted"/>
<protein>
    <submittedName>
        <fullName evidence="1">Repressor of nif and glnA expression</fullName>
    </submittedName>
</protein>
<organism evidence="1 2">
    <name type="scientific">Kaistia dalseonensis</name>
    <dbReference type="NCBI Taxonomy" id="410840"/>
    <lineage>
        <taxon>Bacteria</taxon>
        <taxon>Pseudomonadati</taxon>
        <taxon>Pseudomonadota</taxon>
        <taxon>Alphaproteobacteria</taxon>
        <taxon>Hyphomicrobiales</taxon>
        <taxon>Kaistiaceae</taxon>
        <taxon>Kaistia</taxon>
    </lineage>
</organism>
<accession>A0ABU0HCF5</accession>
<dbReference type="EMBL" id="JAUSVO010000006">
    <property type="protein sequence ID" value="MDQ0439950.1"/>
    <property type="molecule type" value="Genomic_DNA"/>
</dbReference>
<sequence length="102" mass="11516">MSSAREAWLREEARLIILKALAGETDETLSSSMLERELRERFGIKRERSWVHGELDWLAEHGAVALTEAGTVKIAVLTAKGQRHLDREIAIEGVRRPSRPEA</sequence>
<keyword evidence="2" id="KW-1185">Reference proteome</keyword>
<dbReference type="InterPro" id="IPR036390">
    <property type="entry name" value="WH_DNA-bd_sf"/>
</dbReference>
<reference evidence="1 2" key="1">
    <citation type="submission" date="2023-07" db="EMBL/GenBank/DDBJ databases">
        <title>Genomic Encyclopedia of Type Strains, Phase IV (KMG-IV): sequencing the most valuable type-strain genomes for metagenomic binning, comparative biology and taxonomic classification.</title>
        <authorList>
            <person name="Goeker M."/>
        </authorList>
    </citation>
    <scope>NUCLEOTIDE SEQUENCE [LARGE SCALE GENOMIC DNA]</scope>
    <source>
        <strain evidence="1 2">B6-8</strain>
    </source>
</reference>
<name>A0ABU0HCF5_9HYPH</name>
<dbReference type="Proteomes" id="UP001241603">
    <property type="component" value="Unassembled WGS sequence"/>
</dbReference>
<comment type="caution">
    <text evidence="1">The sequence shown here is derived from an EMBL/GenBank/DDBJ whole genome shotgun (WGS) entry which is preliminary data.</text>
</comment>
<dbReference type="SUPFAM" id="SSF46785">
    <property type="entry name" value="Winged helix' DNA-binding domain"/>
    <property type="match status" value="1"/>
</dbReference>
<evidence type="ECO:0000313" key="2">
    <source>
        <dbReference type="Proteomes" id="UP001241603"/>
    </source>
</evidence>